<dbReference type="Proteomes" id="UP000008022">
    <property type="component" value="Unassembled WGS sequence"/>
</dbReference>
<accession>A0A0E0Q484</accession>
<dbReference type="InterPro" id="IPR032466">
    <property type="entry name" value="Metal_Hydrolase"/>
</dbReference>
<evidence type="ECO:0000256" key="1">
    <source>
        <dbReference type="ARBA" id="ARBA00009275"/>
    </source>
</evidence>
<reference evidence="5" key="2">
    <citation type="submission" date="2015-06" db="UniProtKB">
        <authorList>
            <consortium name="EnsemblPlants"/>
        </authorList>
    </citation>
    <scope>IDENTIFICATION</scope>
</reference>
<name>A0A0E0Q484_ORYRU</name>
<keyword evidence="6" id="KW-1185">Reference proteome</keyword>
<evidence type="ECO:0000313" key="5">
    <source>
        <dbReference type="EnsemblPlants" id="ORUFI07G03300.9"/>
    </source>
</evidence>
<organism evidence="5 6">
    <name type="scientific">Oryza rufipogon</name>
    <name type="common">Brownbeard rice</name>
    <name type="synonym">Asian wild rice</name>
    <dbReference type="NCBI Taxonomy" id="4529"/>
    <lineage>
        <taxon>Eukaryota</taxon>
        <taxon>Viridiplantae</taxon>
        <taxon>Streptophyta</taxon>
        <taxon>Embryophyta</taxon>
        <taxon>Tracheophyta</taxon>
        <taxon>Spermatophyta</taxon>
        <taxon>Magnoliopsida</taxon>
        <taxon>Liliopsida</taxon>
        <taxon>Poales</taxon>
        <taxon>Poaceae</taxon>
        <taxon>BOP clade</taxon>
        <taxon>Oryzoideae</taxon>
        <taxon>Oryzeae</taxon>
        <taxon>Oryzinae</taxon>
        <taxon>Oryza</taxon>
    </lineage>
</organism>
<evidence type="ECO:0000256" key="4">
    <source>
        <dbReference type="ARBA" id="ARBA00022801"/>
    </source>
</evidence>
<dbReference type="InterPro" id="IPR018228">
    <property type="entry name" value="DNase_TatD-rel_CS"/>
</dbReference>
<dbReference type="PANTHER" id="PTHR10060:SF15">
    <property type="entry name" value="DEOXYRIBONUCLEASE TATDN1"/>
    <property type="match status" value="1"/>
</dbReference>
<evidence type="ECO:0008006" key="7">
    <source>
        <dbReference type="Google" id="ProtNLM"/>
    </source>
</evidence>
<dbReference type="PANTHER" id="PTHR10060">
    <property type="entry name" value="TATD FAMILY DEOXYRIBONUCLEASE"/>
    <property type="match status" value="1"/>
</dbReference>
<protein>
    <recommendedName>
        <fullName evidence="7">TatD related DNase</fullName>
    </recommendedName>
</protein>
<keyword evidence="2" id="KW-0540">Nuclease</keyword>
<keyword evidence="3" id="KW-0479">Metal-binding</keyword>
<dbReference type="InterPro" id="IPR001130">
    <property type="entry name" value="TatD-like"/>
</dbReference>
<evidence type="ECO:0000313" key="6">
    <source>
        <dbReference type="Proteomes" id="UP000008022"/>
    </source>
</evidence>
<sequence length="388" mass="43024">MASTGVKLIGECPTLSLLPLARRSYAPTWTDPAFFFYSSSHLLLRLRRHRDEQTSPGIYHGKQCHAADIPAVLARAWASGVDRIIVTGGSLKESREALEIAETDGRLFCTVGVHPTRCGEFEESGDPEGHFQALLALAKEGIAKGKVVAVGECGLDYDRLHFCPSDVQKKYFKKQFELAEAVKLPMFLHMRAAGEDFCEIVSENLYRFPGGVTHSFTGTAEDRDKLLSFEKMFIGINGCSLKTSENLEVLQGIPAERMMIETDSPYCDIKNTHAGIKFVKSVWPSKKKEKYEPDSTVKGRNEPCLVRQVLEVVAGCKGIADIEGLSKTLYHNTCRLFFPQDLDASADAQLESASEGSEGFDWLVMETWTLSTLPASEKVWEISPEVMV</sequence>
<dbReference type="GO" id="GO:0005829">
    <property type="term" value="C:cytosol"/>
    <property type="evidence" value="ECO:0007669"/>
    <property type="project" value="TreeGrafter"/>
</dbReference>
<dbReference type="FunFam" id="3.20.20.140:FF:000040">
    <property type="entry name" value="Putative tatD related deoxyribonuclease"/>
    <property type="match status" value="1"/>
</dbReference>
<dbReference type="SUPFAM" id="SSF51556">
    <property type="entry name" value="Metallo-dependent hydrolases"/>
    <property type="match status" value="1"/>
</dbReference>
<dbReference type="PROSITE" id="PS01090">
    <property type="entry name" value="TATD_2"/>
    <property type="match status" value="1"/>
</dbReference>
<dbReference type="GO" id="GO:0008296">
    <property type="term" value="F:3'-5'-DNA exonuclease activity"/>
    <property type="evidence" value="ECO:0007669"/>
    <property type="project" value="TreeGrafter"/>
</dbReference>
<dbReference type="AlphaFoldDB" id="A0A0E0Q484"/>
<dbReference type="OMA" id="YGGSQKH"/>
<dbReference type="Pfam" id="PF01026">
    <property type="entry name" value="TatD_DNase"/>
    <property type="match status" value="1"/>
</dbReference>
<dbReference type="Gramene" id="ORUFI07G03300.9">
    <property type="protein sequence ID" value="ORUFI07G03300.9"/>
    <property type="gene ID" value="ORUFI07G03300"/>
</dbReference>
<dbReference type="EnsemblPlants" id="ORUFI07G03300.9">
    <property type="protein sequence ID" value="ORUFI07G03300.9"/>
    <property type="gene ID" value="ORUFI07G03300"/>
</dbReference>
<dbReference type="Gene3D" id="3.20.20.140">
    <property type="entry name" value="Metal-dependent hydrolases"/>
    <property type="match status" value="1"/>
</dbReference>
<evidence type="ECO:0000256" key="2">
    <source>
        <dbReference type="ARBA" id="ARBA00022722"/>
    </source>
</evidence>
<proteinExistence type="inferred from homology"/>
<reference evidence="6" key="1">
    <citation type="submission" date="2013-06" db="EMBL/GenBank/DDBJ databases">
        <authorList>
            <person name="Zhao Q."/>
        </authorList>
    </citation>
    <scope>NUCLEOTIDE SEQUENCE</scope>
    <source>
        <strain evidence="6">cv. W1943</strain>
    </source>
</reference>
<keyword evidence="4" id="KW-0378">Hydrolase</keyword>
<evidence type="ECO:0000256" key="3">
    <source>
        <dbReference type="ARBA" id="ARBA00022723"/>
    </source>
</evidence>
<comment type="similarity">
    <text evidence="1">Belongs to the metallo-dependent hydrolases superfamily. TatD-type hydrolase family.</text>
</comment>
<dbReference type="CDD" id="cd01310">
    <property type="entry name" value="TatD_DNAse"/>
    <property type="match status" value="1"/>
</dbReference>
<dbReference type="InterPro" id="IPR050891">
    <property type="entry name" value="TatD-type_Hydrolase"/>
</dbReference>
<dbReference type="GO" id="GO:0046872">
    <property type="term" value="F:metal ion binding"/>
    <property type="evidence" value="ECO:0007669"/>
    <property type="project" value="UniProtKB-KW"/>
</dbReference>